<dbReference type="PANTHER" id="PTHR42693">
    <property type="entry name" value="ARYLSULFATASE FAMILY MEMBER"/>
    <property type="match status" value="1"/>
</dbReference>
<sequence length="819" mass="83587">MITAEPGPPPPPSAAGSHDSVPPRSQSGPPARQSAPPGRSLPPPGRSAPPPPRRSAWTTRLGEACVLGLGVASLSAVPTALRTARAGASFLDGLLVGTAVLLPLVTLALILSRAAGRGFRGIVGTGGERLAVLRVALWIGVAFPVLAALAALLKATTHHRGLAGATFGVLGLAGVAAAALVTQRLVALGDRLAARGVKPWLLAVAGTAIGVVPLVAALAPLAAHAGNTSGDAGAAVRAAIVDGAIALVATALVSSVDLSAAVGRLAGIAGVPLAALVLMTATARIESFPPLGQAVRAGGGLAATLFSALEQWTDRDGDGMGSHFGGLDCDEGDPTRYHGARETPGDGIDQDCSDGAHEGAAPLPARAVAGSPAGALTTAAAGAKPAAASSAASTAPAGAPPAAPAGATAAAHVRAASAPAARDEGGAVIPAVLTKSISPAGATPASPAPAAAPMRPDVLLITLDTVRADHTSAYGYGRDTSPRLAELAARGVLFERAYAASSETQRAISPLVTGRRLNRAARDRREWPTLLPENDTLAERMKRAGYLTAAVSSFTWISQERGFDQGFDRFETVYGDAHPEREATGHLAVEKAIELLEGYAQRTQPIFLWLHLFDAHERYVAHPGIRFGSGRTAAYDGEIAYVDRQLGALLDAVARGPRAGRTAVIVHGSQGEGLGEHGPVGHGVELYEEAIRVPLVIALPGAAPGRYPHPVSTVDLAPTVLDIGGAEATAVEGASLTAIATGTERAPRGPVFARTARRAAVVDGQLKLLVIERKKRDRLLLFDLGSDPRETRDLSGERRFEADLGRLREKLSAFESPSQ</sequence>
<dbReference type="InterPro" id="IPR000917">
    <property type="entry name" value="Sulfatase_N"/>
</dbReference>
<dbReference type="InterPro" id="IPR050738">
    <property type="entry name" value="Sulfatase"/>
</dbReference>
<proteinExistence type="inferred from homology"/>
<keyword evidence="4" id="KW-0472">Membrane</keyword>
<feature type="transmembrane region" description="Helical" evidence="4">
    <location>
        <begin position="265"/>
        <end position="283"/>
    </location>
</feature>
<feature type="compositionally biased region" description="Pro residues" evidence="3">
    <location>
        <begin position="1"/>
        <end position="13"/>
    </location>
</feature>
<keyword evidence="4" id="KW-1133">Transmembrane helix</keyword>
<comment type="similarity">
    <text evidence="1">Belongs to the sulfatase family.</text>
</comment>
<keyword evidence="7" id="KW-1185">Reference proteome</keyword>
<feature type="transmembrane region" description="Helical" evidence="4">
    <location>
        <begin position="234"/>
        <end position="253"/>
    </location>
</feature>
<evidence type="ECO:0000256" key="3">
    <source>
        <dbReference type="SAM" id="MobiDB-lite"/>
    </source>
</evidence>
<dbReference type="RefSeq" id="WP_272100660.1">
    <property type="nucleotide sequence ID" value="NZ_JAQNDK010000004.1"/>
</dbReference>
<evidence type="ECO:0000313" key="7">
    <source>
        <dbReference type="Proteomes" id="UP001217485"/>
    </source>
</evidence>
<accession>A0ABT5C8A8</accession>
<feature type="compositionally biased region" description="Pro residues" evidence="3">
    <location>
        <begin position="39"/>
        <end position="53"/>
    </location>
</feature>
<evidence type="ECO:0000256" key="2">
    <source>
        <dbReference type="ARBA" id="ARBA00022801"/>
    </source>
</evidence>
<dbReference type="Pfam" id="PF11617">
    <property type="entry name" value="Cu-binding_MopE"/>
    <property type="match status" value="1"/>
</dbReference>
<dbReference type="EMBL" id="JAQNDK010000004">
    <property type="protein sequence ID" value="MDC0682602.1"/>
    <property type="molecule type" value="Genomic_DNA"/>
</dbReference>
<comment type="caution">
    <text evidence="6">The sequence shown here is derived from an EMBL/GenBank/DDBJ whole genome shotgun (WGS) entry which is preliminary data.</text>
</comment>
<feature type="region of interest" description="Disordered" evidence="3">
    <location>
        <begin position="1"/>
        <end position="56"/>
    </location>
</feature>
<evidence type="ECO:0000256" key="1">
    <source>
        <dbReference type="ARBA" id="ARBA00008779"/>
    </source>
</evidence>
<dbReference type="InterPro" id="IPR021655">
    <property type="entry name" value="Put_metal-bd"/>
</dbReference>
<dbReference type="SUPFAM" id="SSF53649">
    <property type="entry name" value="Alkaline phosphatase-like"/>
    <property type="match status" value="1"/>
</dbReference>
<dbReference type="Proteomes" id="UP001217485">
    <property type="component" value="Unassembled WGS sequence"/>
</dbReference>
<dbReference type="InterPro" id="IPR017850">
    <property type="entry name" value="Alkaline_phosphatase_core_sf"/>
</dbReference>
<dbReference type="PANTHER" id="PTHR42693:SF53">
    <property type="entry name" value="ENDO-4-O-SULFATASE"/>
    <property type="match status" value="1"/>
</dbReference>
<feature type="domain" description="Sulfatase N-terminal" evidence="5">
    <location>
        <begin position="456"/>
        <end position="725"/>
    </location>
</feature>
<organism evidence="6 7">
    <name type="scientific">Sorangium atrum</name>
    <dbReference type="NCBI Taxonomy" id="2995308"/>
    <lineage>
        <taxon>Bacteria</taxon>
        <taxon>Pseudomonadati</taxon>
        <taxon>Myxococcota</taxon>
        <taxon>Polyangia</taxon>
        <taxon>Polyangiales</taxon>
        <taxon>Polyangiaceae</taxon>
        <taxon>Sorangium</taxon>
    </lineage>
</organism>
<feature type="region of interest" description="Disordered" evidence="3">
    <location>
        <begin position="333"/>
        <end position="360"/>
    </location>
</feature>
<name>A0ABT5C8A8_9BACT</name>
<gene>
    <name evidence="6" type="ORF">POL72_33045</name>
</gene>
<dbReference type="Gene3D" id="3.40.720.10">
    <property type="entry name" value="Alkaline Phosphatase, subunit A"/>
    <property type="match status" value="2"/>
</dbReference>
<evidence type="ECO:0000313" key="6">
    <source>
        <dbReference type="EMBL" id="MDC0682602.1"/>
    </source>
</evidence>
<evidence type="ECO:0000256" key="4">
    <source>
        <dbReference type="SAM" id="Phobius"/>
    </source>
</evidence>
<keyword evidence="2" id="KW-0378">Hydrolase</keyword>
<feature type="transmembrane region" description="Helical" evidence="4">
    <location>
        <begin position="131"/>
        <end position="153"/>
    </location>
</feature>
<dbReference type="CDD" id="cd16148">
    <property type="entry name" value="sulfatase_like"/>
    <property type="match status" value="1"/>
</dbReference>
<feature type="transmembrane region" description="Helical" evidence="4">
    <location>
        <begin position="200"/>
        <end position="222"/>
    </location>
</feature>
<evidence type="ECO:0000259" key="5">
    <source>
        <dbReference type="Pfam" id="PF00884"/>
    </source>
</evidence>
<keyword evidence="4" id="KW-0812">Transmembrane</keyword>
<feature type="compositionally biased region" description="Basic and acidic residues" evidence="3">
    <location>
        <begin position="333"/>
        <end position="344"/>
    </location>
</feature>
<feature type="transmembrane region" description="Helical" evidence="4">
    <location>
        <begin position="165"/>
        <end position="188"/>
    </location>
</feature>
<feature type="transmembrane region" description="Helical" evidence="4">
    <location>
        <begin position="93"/>
        <end position="111"/>
    </location>
</feature>
<dbReference type="Pfam" id="PF00884">
    <property type="entry name" value="Sulfatase"/>
    <property type="match status" value="1"/>
</dbReference>
<reference evidence="6 7" key="1">
    <citation type="submission" date="2023-01" db="EMBL/GenBank/DDBJ databases">
        <title>Minimal conservation of predation-associated metabolite biosynthetic gene clusters underscores biosynthetic potential of Myxococcota including descriptions for ten novel species: Archangium lansinium sp. nov., Myxococcus landrumus sp. nov., Nannocystis bai.</title>
        <authorList>
            <person name="Ahearne A."/>
            <person name="Stevens C."/>
            <person name="Dowd S."/>
        </authorList>
    </citation>
    <scope>NUCLEOTIDE SEQUENCE [LARGE SCALE GENOMIC DNA]</scope>
    <source>
        <strain evidence="6 7">WIWO2</strain>
    </source>
</reference>
<protein>
    <submittedName>
        <fullName evidence="6">Sulfatase-like hydrolase/transferase</fullName>
    </submittedName>
</protein>